<proteinExistence type="predicted"/>
<organism evidence="1 2">
    <name type="scientific">Nitrosomonas eutropha</name>
    <dbReference type="NCBI Taxonomy" id="916"/>
    <lineage>
        <taxon>Bacteria</taxon>
        <taxon>Pseudomonadati</taxon>
        <taxon>Pseudomonadota</taxon>
        <taxon>Betaproteobacteria</taxon>
        <taxon>Nitrosomonadales</taxon>
        <taxon>Nitrosomonadaceae</taxon>
        <taxon>Nitrosomonas</taxon>
    </lineage>
</organism>
<evidence type="ECO:0000313" key="1">
    <source>
        <dbReference type="EMBL" id="PXV75261.1"/>
    </source>
</evidence>
<evidence type="ECO:0000313" key="2">
    <source>
        <dbReference type="Proteomes" id="UP000247780"/>
    </source>
</evidence>
<accession>A0ABX5M503</accession>
<dbReference type="EMBL" id="QICQ01000038">
    <property type="protein sequence ID" value="PXV75261.1"/>
    <property type="molecule type" value="Genomic_DNA"/>
</dbReference>
<sequence length="47" mass="5258">MLANKLLQRTFNPLPIFAAAKTGIASNAAKLRRYDPTKNKFYIGEGF</sequence>
<reference evidence="1 2" key="1">
    <citation type="submission" date="2018-04" db="EMBL/GenBank/DDBJ databases">
        <title>Active sludge and wastewater microbial communities from Klosterneuburg, Austria.</title>
        <authorList>
            <person name="Wagner M."/>
        </authorList>
    </citation>
    <scope>NUCLEOTIDE SEQUENCE [LARGE SCALE GENOMIC DNA]</scope>
    <source>
        <strain evidence="1 2">Nm 57</strain>
    </source>
</reference>
<comment type="caution">
    <text evidence="1">The sequence shown here is derived from an EMBL/GenBank/DDBJ whole genome shotgun (WGS) entry which is preliminary data.</text>
</comment>
<keyword evidence="2" id="KW-1185">Reference proteome</keyword>
<name>A0ABX5M503_9PROT</name>
<protein>
    <submittedName>
        <fullName evidence="1">Uncharacterized protein</fullName>
    </submittedName>
</protein>
<dbReference type="RefSeq" id="WP_166484974.1">
    <property type="nucleotide sequence ID" value="NZ_QICQ01000038.1"/>
</dbReference>
<gene>
    <name evidence="1" type="ORF">C8R14_13819</name>
</gene>
<dbReference type="Proteomes" id="UP000247780">
    <property type="component" value="Unassembled WGS sequence"/>
</dbReference>